<evidence type="ECO:0000256" key="1">
    <source>
        <dbReference type="ARBA" id="ARBA00005254"/>
    </source>
</evidence>
<dbReference type="STRING" id="1194083.BN12_360002"/>
<dbReference type="RefSeq" id="WP_048551008.1">
    <property type="nucleotide sequence ID" value="NZ_HF570958.1"/>
</dbReference>
<name>A0A077LYY4_9MICO</name>
<dbReference type="InterPro" id="IPR001753">
    <property type="entry name" value="Enoyl-CoA_hydra/iso"/>
</dbReference>
<dbReference type="GO" id="GO:0006635">
    <property type="term" value="P:fatty acid beta-oxidation"/>
    <property type="evidence" value="ECO:0007669"/>
    <property type="project" value="TreeGrafter"/>
</dbReference>
<comment type="similarity">
    <text evidence="1 2">Belongs to the enoyl-CoA hydratase/isomerase family.</text>
</comment>
<accession>A0A077LYY4</accession>
<dbReference type="EC" id="4.2.1.17" evidence="3"/>
<proteinExistence type="inferred from homology"/>
<keyword evidence="3" id="KW-0456">Lyase</keyword>
<dbReference type="OrthoDB" id="9777711at2"/>
<protein>
    <submittedName>
        <fullName evidence="3">Putative Enoyl-CoA hydratase</fullName>
        <ecNumber evidence="3">4.2.1.17</ecNumber>
    </submittedName>
</protein>
<evidence type="ECO:0000313" key="3">
    <source>
        <dbReference type="EMBL" id="CCH78851.1"/>
    </source>
</evidence>
<dbReference type="PROSITE" id="PS00166">
    <property type="entry name" value="ENOYL_COA_HYDRATASE"/>
    <property type="match status" value="1"/>
</dbReference>
<evidence type="ECO:0000313" key="4">
    <source>
        <dbReference type="Proteomes" id="UP000035721"/>
    </source>
</evidence>
<dbReference type="SUPFAM" id="SSF52096">
    <property type="entry name" value="ClpP/crotonase"/>
    <property type="match status" value="1"/>
</dbReference>
<dbReference type="InterPro" id="IPR029045">
    <property type="entry name" value="ClpP/crotonase-like_dom_sf"/>
</dbReference>
<dbReference type="Gene3D" id="3.90.226.10">
    <property type="entry name" value="2-enoyl-CoA Hydratase, Chain A, domain 1"/>
    <property type="match status" value="1"/>
</dbReference>
<dbReference type="Proteomes" id="UP000035721">
    <property type="component" value="Unassembled WGS sequence"/>
</dbReference>
<keyword evidence="4" id="KW-1185">Reference proteome</keyword>
<comment type="caution">
    <text evidence="3">The sequence shown here is derived from an EMBL/GenBank/DDBJ whole genome shotgun (WGS) entry which is preliminary data.</text>
</comment>
<dbReference type="CDD" id="cd06558">
    <property type="entry name" value="crotonase-like"/>
    <property type="match status" value="1"/>
</dbReference>
<dbReference type="PANTHER" id="PTHR11941">
    <property type="entry name" value="ENOYL-COA HYDRATASE-RELATED"/>
    <property type="match status" value="1"/>
</dbReference>
<dbReference type="InterPro" id="IPR018376">
    <property type="entry name" value="Enoyl-CoA_hyd/isom_CS"/>
</dbReference>
<sequence>MAGTAVHLDLAAGVAWVTLDGPGTRNALDAAAAADLVAVCDRVDDDPTIGVAVVTGSGGAFCSGADTTALAGLRTTAPHTAYEGLDALYAAFRRIGTMTVPTVAAVDGAAVGAGLNLALAADLRILTDRARLVSGFARLGIHPGGGHLHLLARAAGAGIAASAGVFARPITPDRALATGLAADVVAPGDLRHTVERTVTHLAADPALARALTLTLRRTVLDAADWDRAVEIERARQLWSLSRPRPEES</sequence>
<dbReference type="EMBL" id="CAJB01000290">
    <property type="protein sequence ID" value="CCH78851.1"/>
    <property type="molecule type" value="Genomic_DNA"/>
</dbReference>
<dbReference type="PANTHER" id="PTHR11941:SF54">
    <property type="entry name" value="ENOYL-COA HYDRATASE, MITOCHONDRIAL"/>
    <property type="match status" value="1"/>
</dbReference>
<gene>
    <name evidence="3" type="ORF">BN12_360002</name>
</gene>
<reference evidence="3 4" key="1">
    <citation type="journal article" date="2013" name="ISME J.">
        <title>A metabolic model for members of the genus Tetrasphaera involved in enhanced biological phosphorus removal.</title>
        <authorList>
            <person name="Kristiansen R."/>
            <person name="Nguyen H.T.T."/>
            <person name="Saunders A.M."/>
            <person name="Nielsen J.L."/>
            <person name="Wimmer R."/>
            <person name="Le V.Q."/>
            <person name="McIlroy S.J."/>
            <person name="Petrovski S."/>
            <person name="Seviour R.J."/>
            <person name="Calteau A."/>
            <person name="Nielsen K.L."/>
            <person name="Nielsen P.H."/>
        </authorList>
    </citation>
    <scope>NUCLEOTIDE SEQUENCE [LARGE SCALE GENOMIC DNA]</scope>
    <source>
        <strain evidence="3 4">T1-X7</strain>
    </source>
</reference>
<evidence type="ECO:0000256" key="2">
    <source>
        <dbReference type="RuleBase" id="RU003707"/>
    </source>
</evidence>
<dbReference type="AlphaFoldDB" id="A0A077LYY4"/>
<organism evidence="3 4">
    <name type="scientific">Nostocoides japonicum T1-X7</name>
    <dbReference type="NCBI Taxonomy" id="1194083"/>
    <lineage>
        <taxon>Bacteria</taxon>
        <taxon>Bacillati</taxon>
        <taxon>Actinomycetota</taxon>
        <taxon>Actinomycetes</taxon>
        <taxon>Micrococcales</taxon>
        <taxon>Intrasporangiaceae</taxon>
        <taxon>Nostocoides</taxon>
    </lineage>
</organism>
<dbReference type="GO" id="GO:0004300">
    <property type="term" value="F:enoyl-CoA hydratase activity"/>
    <property type="evidence" value="ECO:0007669"/>
    <property type="project" value="UniProtKB-EC"/>
</dbReference>
<dbReference type="Pfam" id="PF00378">
    <property type="entry name" value="ECH_1"/>
    <property type="match status" value="1"/>
</dbReference>